<dbReference type="AlphaFoldDB" id="A0A449G9F0"/>
<dbReference type="SMART" id="SM00347">
    <property type="entry name" value="HTH_MARR"/>
    <property type="match status" value="1"/>
</dbReference>
<dbReference type="GO" id="GO:0003700">
    <property type="term" value="F:DNA-binding transcription factor activity"/>
    <property type="evidence" value="ECO:0007669"/>
    <property type="project" value="InterPro"/>
</dbReference>
<dbReference type="PROSITE" id="PS50995">
    <property type="entry name" value="HTH_MARR_2"/>
    <property type="match status" value="1"/>
</dbReference>
<accession>A0A449G9F0</accession>
<gene>
    <name evidence="5" type="ORF">NCTC1935_00574</name>
</gene>
<dbReference type="RefSeq" id="WP_137354500.1">
    <property type="nucleotide sequence ID" value="NZ_CAACYE020000001.1"/>
</dbReference>
<dbReference type="InterPro" id="IPR036390">
    <property type="entry name" value="WH_DNA-bd_sf"/>
</dbReference>
<dbReference type="InterPro" id="IPR023187">
    <property type="entry name" value="Tscrpt_reg_MarR-type_CS"/>
</dbReference>
<dbReference type="EMBL" id="CAACYE010000005">
    <property type="protein sequence ID" value="VFA82368.1"/>
    <property type="molecule type" value="Genomic_DNA"/>
</dbReference>
<dbReference type="SUPFAM" id="SSF46785">
    <property type="entry name" value="Winged helix' DNA-binding domain"/>
    <property type="match status" value="1"/>
</dbReference>
<proteinExistence type="predicted"/>
<dbReference type="PANTHER" id="PTHR33164">
    <property type="entry name" value="TRANSCRIPTIONAL REGULATOR, MARR FAMILY"/>
    <property type="match status" value="1"/>
</dbReference>
<dbReference type="PANTHER" id="PTHR33164:SF57">
    <property type="entry name" value="MARR-FAMILY TRANSCRIPTIONAL REGULATOR"/>
    <property type="match status" value="1"/>
</dbReference>
<dbReference type="InterPro" id="IPR036388">
    <property type="entry name" value="WH-like_DNA-bd_sf"/>
</dbReference>
<keyword evidence="3" id="KW-0804">Transcription</keyword>
<evidence type="ECO:0000256" key="3">
    <source>
        <dbReference type="ARBA" id="ARBA00023163"/>
    </source>
</evidence>
<name>A0A449G9F0_NOCFR</name>
<dbReference type="Pfam" id="PF12802">
    <property type="entry name" value="MarR_2"/>
    <property type="match status" value="1"/>
</dbReference>
<dbReference type="GO" id="GO:0006950">
    <property type="term" value="P:response to stress"/>
    <property type="evidence" value="ECO:0007669"/>
    <property type="project" value="TreeGrafter"/>
</dbReference>
<dbReference type="InterPro" id="IPR039422">
    <property type="entry name" value="MarR/SlyA-like"/>
</dbReference>
<dbReference type="Gene3D" id="1.10.10.10">
    <property type="entry name" value="Winged helix-like DNA-binding domain superfamily/Winged helix DNA-binding domain"/>
    <property type="match status" value="1"/>
</dbReference>
<evidence type="ECO:0000313" key="5">
    <source>
        <dbReference type="EMBL" id="VFA82368.1"/>
    </source>
</evidence>
<evidence type="ECO:0000256" key="1">
    <source>
        <dbReference type="ARBA" id="ARBA00023015"/>
    </source>
</evidence>
<dbReference type="InterPro" id="IPR000835">
    <property type="entry name" value="HTH_MarR-typ"/>
</dbReference>
<feature type="domain" description="HTH marR-type" evidence="4">
    <location>
        <begin position="6"/>
        <end position="140"/>
    </location>
</feature>
<keyword evidence="2" id="KW-0238">DNA-binding</keyword>
<organism evidence="5">
    <name type="scientific">Nocardia farcinica</name>
    <dbReference type="NCBI Taxonomy" id="37329"/>
    <lineage>
        <taxon>Bacteria</taxon>
        <taxon>Bacillati</taxon>
        <taxon>Actinomycetota</taxon>
        <taxon>Actinomycetes</taxon>
        <taxon>Mycobacteriales</taxon>
        <taxon>Nocardiaceae</taxon>
        <taxon>Nocardia</taxon>
    </lineage>
</organism>
<evidence type="ECO:0000256" key="2">
    <source>
        <dbReference type="ARBA" id="ARBA00023125"/>
    </source>
</evidence>
<dbReference type="PROSITE" id="PS01117">
    <property type="entry name" value="HTH_MARR_1"/>
    <property type="match status" value="1"/>
</dbReference>
<protein>
    <submittedName>
        <fullName evidence="5">Homoprotocatechuate degradation operon regulator, HpaR</fullName>
    </submittedName>
</protein>
<evidence type="ECO:0000259" key="4">
    <source>
        <dbReference type="PROSITE" id="PS50995"/>
    </source>
</evidence>
<sequence length="147" mass="15914">MSTETATTLLKLLVHATRSYEHTLEEALRPALDERLRPAHFAVFRYLDPEGSRITALAEAAGMTQQSMGELVTHLEVCGYVERRVDPADRRARLVVATPAGRSALRRARREIGAIERALAARLGESTVAGLRAALAGVADVLGEGAR</sequence>
<dbReference type="GO" id="GO:0003677">
    <property type="term" value="F:DNA binding"/>
    <property type="evidence" value="ECO:0007669"/>
    <property type="project" value="UniProtKB-KW"/>
</dbReference>
<keyword evidence="1" id="KW-0805">Transcription regulation</keyword>
<reference evidence="5" key="1">
    <citation type="submission" date="2019-02" db="EMBL/GenBank/DDBJ databases">
        <authorList>
            <consortium name="Pathogen Informatics"/>
        </authorList>
    </citation>
    <scope>NUCLEOTIDE SEQUENCE</scope>
    <source>
        <strain evidence="5">3012STDY6733949</strain>
    </source>
</reference>